<keyword evidence="1" id="KW-0472">Membrane</keyword>
<keyword evidence="1" id="KW-1133">Transmembrane helix</keyword>
<reference evidence="2 3" key="1">
    <citation type="journal article" date="2015" name="Genome Announc.">
        <title>Draft Genome Sequence of Norvancomycin-Producing Strain Amycolatopsis orientalis CPCC200066.</title>
        <authorList>
            <person name="Lei X."/>
            <person name="Yuan F."/>
            <person name="Shi Y."/>
            <person name="Li X."/>
            <person name="Wang L."/>
            <person name="Hong B."/>
        </authorList>
    </citation>
    <scope>NUCLEOTIDE SEQUENCE [LARGE SCALE GENOMIC DNA]</scope>
    <source>
        <strain evidence="2 3">B-37</strain>
    </source>
</reference>
<feature type="transmembrane region" description="Helical" evidence="1">
    <location>
        <begin position="16"/>
        <end position="37"/>
    </location>
</feature>
<name>A0A193BSU6_AMYOR</name>
<protein>
    <submittedName>
        <fullName evidence="2">Uncharacterized protein</fullName>
    </submittedName>
</protein>
<evidence type="ECO:0000313" key="3">
    <source>
        <dbReference type="Proteomes" id="UP000093695"/>
    </source>
</evidence>
<evidence type="ECO:0000313" key="2">
    <source>
        <dbReference type="EMBL" id="ANN15249.1"/>
    </source>
</evidence>
<organism evidence="2 3">
    <name type="scientific">Amycolatopsis orientalis</name>
    <name type="common">Nocardia orientalis</name>
    <dbReference type="NCBI Taxonomy" id="31958"/>
    <lineage>
        <taxon>Bacteria</taxon>
        <taxon>Bacillati</taxon>
        <taxon>Actinomycetota</taxon>
        <taxon>Actinomycetes</taxon>
        <taxon>Pseudonocardiales</taxon>
        <taxon>Pseudonocardiaceae</taxon>
        <taxon>Amycolatopsis</taxon>
    </lineage>
</organism>
<accession>A0A193BSU6</accession>
<dbReference type="RefSeq" id="WP_044852206.1">
    <property type="nucleotide sequence ID" value="NZ_CP016174.1"/>
</dbReference>
<keyword evidence="3" id="KW-1185">Reference proteome</keyword>
<dbReference type="Proteomes" id="UP000093695">
    <property type="component" value="Chromosome"/>
</dbReference>
<dbReference type="EMBL" id="CP016174">
    <property type="protein sequence ID" value="ANN15249.1"/>
    <property type="molecule type" value="Genomic_DNA"/>
</dbReference>
<proteinExistence type="predicted"/>
<sequence length="177" mass="18786">MTEHSGEPVRPKRSKWFWVSVLVPVALVVLSASSWIVGYLSSTDDIQVGACYAVTTFGDVDEDPAKADCGSVEANAKAGAKTETGAACPEGEYDQLTVDKTFSSYKLCMMINAKQGDCLENFLADSVAYQKVPCSDPAKDAEVVKVVDGAASCDDTEATHLKGYSTPPSTVCVKSLK</sequence>
<evidence type="ECO:0000256" key="1">
    <source>
        <dbReference type="SAM" id="Phobius"/>
    </source>
</evidence>
<keyword evidence="1" id="KW-0812">Transmembrane</keyword>
<dbReference type="KEGG" id="aori:SD37_06000"/>
<dbReference type="AlphaFoldDB" id="A0A193BSU6"/>
<gene>
    <name evidence="2" type="ORF">SD37_06000</name>
</gene>
<dbReference type="STRING" id="31958.SD37_06000"/>